<dbReference type="InterPro" id="IPR056609">
    <property type="entry name" value="Elapor1-like_3rd"/>
</dbReference>
<evidence type="ECO:0008006" key="7">
    <source>
        <dbReference type="Google" id="ProtNLM"/>
    </source>
</evidence>
<name>R7UY30_CAPTE</name>
<dbReference type="SMART" id="SM01411">
    <property type="entry name" value="Ephrin_rec_like"/>
    <property type="match status" value="2"/>
</dbReference>
<feature type="domain" description="Elapor1/2 TNF receptor-like" evidence="3">
    <location>
        <begin position="170"/>
        <end position="209"/>
    </location>
</feature>
<dbReference type="STRING" id="283909.R7UY30"/>
<dbReference type="EMBL" id="KB296881">
    <property type="protein sequence ID" value="ELU11199.1"/>
    <property type="molecule type" value="Genomic_DNA"/>
</dbReference>
<organism evidence="4">
    <name type="scientific">Capitella teleta</name>
    <name type="common">Polychaete worm</name>
    <dbReference type="NCBI Taxonomy" id="283909"/>
    <lineage>
        <taxon>Eukaryota</taxon>
        <taxon>Metazoa</taxon>
        <taxon>Spiralia</taxon>
        <taxon>Lophotrochozoa</taxon>
        <taxon>Annelida</taxon>
        <taxon>Polychaeta</taxon>
        <taxon>Sedentaria</taxon>
        <taxon>Scolecida</taxon>
        <taxon>Capitellidae</taxon>
        <taxon>Capitella</taxon>
    </lineage>
</organism>
<dbReference type="InterPro" id="IPR039181">
    <property type="entry name" value="Elapor1/2"/>
</dbReference>
<evidence type="ECO:0000259" key="2">
    <source>
        <dbReference type="Pfam" id="PF23032"/>
    </source>
</evidence>
<evidence type="ECO:0000313" key="6">
    <source>
        <dbReference type="Proteomes" id="UP000014760"/>
    </source>
</evidence>
<protein>
    <recommendedName>
        <fullName evidence="7">Tyrosine-protein kinase ephrin type A/B receptor-like domain-containing protein</fullName>
    </recommendedName>
</protein>
<feature type="non-terminal residue" evidence="4">
    <location>
        <position position="1"/>
    </location>
</feature>
<evidence type="ECO:0000259" key="1">
    <source>
        <dbReference type="Pfam" id="PF23031"/>
    </source>
</evidence>
<dbReference type="PANTHER" id="PTHR22727">
    <property type="entry name" value="PROTEIN CBG13728"/>
    <property type="match status" value="1"/>
</dbReference>
<dbReference type="GO" id="GO:0016020">
    <property type="term" value="C:membrane"/>
    <property type="evidence" value="ECO:0007669"/>
    <property type="project" value="TreeGrafter"/>
</dbReference>
<dbReference type="InterPro" id="IPR056610">
    <property type="entry name" value="Elapor1/2_TNFR-like"/>
</dbReference>
<reference evidence="4 6" key="2">
    <citation type="journal article" date="2013" name="Nature">
        <title>Insights into bilaterian evolution from three spiralian genomes.</title>
        <authorList>
            <person name="Simakov O."/>
            <person name="Marletaz F."/>
            <person name="Cho S.J."/>
            <person name="Edsinger-Gonzales E."/>
            <person name="Havlak P."/>
            <person name="Hellsten U."/>
            <person name="Kuo D.H."/>
            <person name="Larsson T."/>
            <person name="Lv J."/>
            <person name="Arendt D."/>
            <person name="Savage R."/>
            <person name="Osoegawa K."/>
            <person name="de Jong P."/>
            <person name="Grimwood J."/>
            <person name="Chapman J.A."/>
            <person name="Shapiro H."/>
            <person name="Aerts A."/>
            <person name="Otillar R.P."/>
            <person name="Terry A.Y."/>
            <person name="Boore J.L."/>
            <person name="Grigoriev I.V."/>
            <person name="Lindberg D.R."/>
            <person name="Seaver E.C."/>
            <person name="Weisblat D.A."/>
            <person name="Putnam N.H."/>
            <person name="Rokhsar D.S."/>
        </authorList>
    </citation>
    <scope>NUCLEOTIDE SEQUENCE</scope>
    <source>
        <strain evidence="4 6">I ESC-2004</strain>
    </source>
</reference>
<dbReference type="HOGENOM" id="CLU_527461_0_0_1"/>
<feature type="non-terminal residue" evidence="4">
    <location>
        <position position="517"/>
    </location>
</feature>
<dbReference type="OMA" id="GRCPQTQ"/>
<reference evidence="5" key="3">
    <citation type="submission" date="2015-06" db="UniProtKB">
        <authorList>
            <consortium name="EnsemblMetazoa"/>
        </authorList>
    </citation>
    <scope>IDENTIFICATION</scope>
</reference>
<evidence type="ECO:0000259" key="3">
    <source>
        <dbReference type="Pfam" id="PF23091"/>
    </source>
</evidence>
<gene>
    <name evidence="4" type="ORF">CAPTEDRAFT_83886</name>
</gene>
<proteinExistence type="predicted"/>
<keyword evidence="6" id="KW-1185">Reference proteome</keyword>
<dbReference type="OrthoDB" id="439917at2759"/>
<evidence type="ECO:0000313" key="5">
    <source>
        <dbReference type="EnsemblMetazoa" id="CapteP83886"/>
    </source>
</evidence>
<dbReference type="Proteomes" id="UP000014760">
    <property type="component" value="Unassembled WGS sequence"/>
</dbReference>
<dbReference type="Pfam" id="PF23091">
    <property type="entry name" value="TNFR_ELAPOR1_6th"/>
    <property type="match status" value="1"/>
</dbReference>
<dbReference type="Pfam" id="PF23031">
    <property type="entry name" value="GBD_ELAPOR1"/>
    <property type="match status" value="1"/>
</dbReference>
<dbReference type="SUPFAM" id="SSF57184">
    <property type="entry name" value="Growth factor receptor domain"/>
    <property type="match status" value="1"/>
</dbReference>
<dbReference type="PANTHER" id="PTHR22727:SF15">
    <property type="entry name" value="MRH DOMAIN-CONTAINING PROTEIN"/>
    <property type="match status" value="1"/>
</dbReference>
<dbReference type="Pfam" id="PF23032">
    <property type="entry name" value="GBD_ELAPOR1-like_3rd"/>
    <property type="match status" value="1"/>
</dbReference>
<feature type="domain" description="Elapor1-like galactose binding" evidence="2">
    <location>
        <begin position="2"/>
        <end position="59"/>
    </location>
</feature>
<sequence>SDRYPSHTTGNDWKLMHLKLKSGLNTLMWRVMGMHLQQGASSGISKPVLIKSIEVNGLAFTSECAKCKAGTFSQEGAATCEECPRDTRADKGATECTPCDKNSQYSEPASAECSARVACTDQDYFSVYQPCDANKKTKKQYAWIEPHICSENLPGAATIPLFTESEDCPPCNPGMQMGSNGTCAFCEAPLFSDGSAPCEECPASTAPETSLTFNWWNNLPPDSGFSSNCLTVSDLGCRGNTDAWQPAVEYIQSNSGFADDSYLVLSLDIEGFRGEKGRKASPVAQVSFVFEMSCVDNCSFFFMQEKPQQDTTVINTWQKAQPRQLYTYNAVDTGPVSFIWAFQKYSWDFANADVDEGFGSNFRSKARRKDYARIYSVNITNTVNGGAPVCKACPKGADPQGCVPCPKGQYVDPDSTQCTPCPAGMVVHGANPWGVESCVRCGEGLQPSQDRSECVSSCAFTSSDGKEYDFHGLSSFRLAEGSRLFTGSGVQYYHLFNISLCGGAETQSLASCQPNIT</sequence>
<evidence type="ECO:0000313" key="4">
    <source>
        <dbReference type="EMBL" id="ELU11199.1"/>
    </source>
</evidence>
<dbReference type="AlphaFoldDB" id="R7UY30"/>
<dbReference type="InterPro" id="IPR056608">
    <property type="entry name" value="Elapor1/2_GBD"/>
</dbReference>
<dbReference type="EMBL" id="AMQN01020226">
    <property type="status" value="NOT_ANNOTATED_CDS"/>
    <property type="molecule type" value="Genomic_DNA"/>
</dbReference>
<dbReference type="Gene3D" id="2.10.50.10">
    <property type="entry name" value="Tumor Necrosis Factor Receptor, subunit A, domain 2"/>
    <property type="match status" value="1"/>
</dbReference>
<reference evidence="6" key="1">
    <citation type="submission" date="2012-12" db="EMBL/GenBank/DDBJ databases">
        <authorList>
            <person name="Hellsten U."/>
            <person name="Grimwood J."/>
            <person name="Chapman J.A."/>
            <person name="Shapiro H."/>
            <person name="Aerts A."/>
            <person name="Otillar R.P."/>
            <person name="Terry A.Y."/>
            <person name="Boore J.L."/>
            <person name="Simakov O."/>
            <person name="Marletaz F."/>
            <person name="Cho S.-J."/>
            <person name="Edsinger-Gonzales E."/>
            <person name="Havlak P."/>
            <person name="Kuo D.-H."/>
            <person name="Larsson T."/>
            <person name="Lv J."/>
            <person name="Arendt D."/>
            <person name="Savage R."/>
            <person name="Osoegawa K."/>
            <person name="de Jong P."/>
            <person name="Lindberg D.R."/>
            <person name="Seaver E.C."/>
            <person name="Weisblat D.A."/>
            <person name="Putnam N.H."/>
            <person name="Grigoriev I.V."/>
            <person name="Rokhsar D.S."/>
        </authorList>
    </citation>
    <scope>NUCLEOTIDE SEQUENCE</scope>
    <source>
        <strain evidence="6">I ESC-2004</strain>
    </source>
</reference>
<dbReference type="EnsemblMetazoa" id="CapteT83886">
    <property type="protein sequence ID" value="CapteP83886"/>
    <property type="gene ID" value="CapteG83886"/>
</dbReference>
<feature type="domain" description="Elapor1/2 galactose binding" evidence="1">
    <location>
        <begin position="213"/>
        <end position="386"/>
    </location>
</feature>
<accession>R7UY30</accession>
<dbReference type="InterPro" id="IPR009030">
    <property type="entry name" value="Growth_fac_rcpt_cys_sf"/>
</dbReference>